<evidence type="ECO:0000313" key="2">
    <source>
        <dbReference type="EMBL" id="OXR44820.1"/>
    </source>
</evidence>
<dbReference type="AlphaFoldDB" id="A0A231H7Q2"/>
<dbReference type="Pfam" id="PF06013">
    <property type="entry name" value="WXG100"/>
    <property type="match status" value="1"/>
</dbReference>
<dbReference type="RefSeq" id="WP_189594925.1">
    <property type="nucleotide sequence ID" value="NZ_NGAF01000005.1"/>
</dbReference>
<dbReference type="SUPFAM" id="SSF140453">
    <property type="entry name" value="EsxAB dimer-like"/>
    <property type="match status" value="1"/>
</dbReference>
<dbReference type="Proteomes" id="UP000215506">
    <property type="component" value="Unassembled WGS sequence"/>
</dbReference>
<dbReference type="InterPro" id="IPR010310">
    <property type="entry name" value="T7SS_ESAT-6-like"/>
</dbReference>
<organism evidence="2 3">
    <name type="scientific">Nocardia cerradoensis</name>
    <dbReference type="NCBI Taxonomy" id="85688"/>
    <lineage>
        <taxon>Bacteria</taxon>
        <taxon>Bacillati</taxon>
        <taxon>Actinomycetota</taxon>
        <taxon>Actinomycetes</taxon>
        <taxon>Mycobacteriales</taxon>
        <taxon>Nocardiaceae</taxon>
        <taxon>Nocardia</taxon>
    </lineage>
</organism>
<evidence type="ECO:0000313" key="3">
    <source>
        <dbReference type="Proteomes" id="UP000215506"/>
    </source>
</evidence>
<reference evidence="2 3" key="1">
    <citation type="submission" date="2017-07" db="EMBL/GenBank/DDBJ databases">
        <title>First draft Genome Sequence of Nocardia cerradoensis isolated from human infection.</title>
        <authorList>
            <person name="Carrasco G."/>
        </authorList>
    </citation>
    <scope>NUCLEOTIDE SEQUENCE [LARGE SCALE GENOMIC DNA]</scope>
    <source>
        <strain evidence="2 3">CNM20130759</strain>
    </source>
</reference>
<keyword evidence="3" id="KW-1185">Reference proteome</keyword>
<dbReference type="Gene3D" id="1.10.287.1060">
    <property type="entry name" value="ESAT-6-like"/>
    <property type="match status" value="1"/>
</dbReference>
<evidence type="ECO:0000256" key="1">
    <source>
        <dbReference type="RuleBase" id="RU362001"/>
    </source>
</evidence>
<proteinExistence type="inferred from homology"/>
<protein>
    <recommendedName>
        <fullName evidence="1">ESAT-6-like protein</fullName>
    </recommendedName>
</protein>
<dbReference type="InterPro" id="IPR036689">
    <property type="entry name" value="ESAT-6-like_sf"/>
</dbReference>
<dbReference type="NCBIfam" id="TIGR03930">
    <property type="entry name" value="WXG100_ESAT6"/>
    <property type="match status" value="1"/>
</dbReference>
<accession>A0A231H7Q2</accession>
<comment type="caution">
    <text evidence="2">The sequence shown here is derived from an EMBL/GenBank/DDBJ whole genome shotgun (WGS) entry which is preliminary data.</text>
</comment>
<gene>
    <name evidence="2" type="ORF">B7C42_02774</name>
</gene>
<name>A0A231H7Q2_9NOCA</name>
<sequence>MTPDTRRFSVDLDKLDGLAARIRGFAGFIDDQLKAIDGKAKEAEGHWTGAAATAYSDAHREWLSGAAELADGLKTLEDAVRHVHEAHTTAVSDNLKILGV</sequence>
<dbReference type="EMBL" id="NGAF01000005">
    <property type="protein sequence ID" value="OXR44820.1"/>
    <property type="molecule type" value="Genomic_DNA"/>
</dbReference>
<comment type="similarity">
    <text evidence="1">Belongs to the WXG100 family.</text>
</comment>